<accession>A0ABP1DXU0</accession>
<keyword evidence="4" id="KW-1185">Reference proteome</keyword>
<feature type="region of interest" description="Disordered" evidence="1">
    <location>
        <begin position="1"/>
        <end position="52"/>
    </location>
</feature>
<feature type="compositionally biased region" description="Polar residues" evidence="1">
    <location>
        <begin position="94"/>
        <end position="104"/>
    </location>
</feature>
<feature type="compositionally biased region" description="Polar residues" evidence="1">
    <location>
        <begin position="1"/>
        <end position="11"/>
    </location>
</feature>
<sequence length="384" mass="41147">MAPETIYQTPSLAGRPPFATDDDSVYDNQPQTPTRRIRQPPPPDPNARTSAYNMYDNYIDGGASNRDSGIGALGMGLMNGDMDDEDPFDDRNKASLNSTSSAKQQPIPLAAPKPGYAAPVAALKLPSPTASPDGRLHSPTQMSQVGGVKPLTLVTNMNGPGSPRIPPPAAINVPSTPHPLQPPMTPIMPIFARPSPSPAPRDVKFAAGSAILRGDKEDTLLPRRQSRFGEQGDNFWRRFSMVVKVESTQKESIWLKKTRSGDTRASRWVWIIGIILLLCVAGGIGIGWYIAHNNTTHSAPTAIGGSANEKAIEESTAPAAGVATAASPHVSPTHTVARRDLPLIPTGAVHIPLSQSNARNSHDSILIPVAHKRHKRHALNRTIH</sequence>
<dbReference type="Proteomes" id="UP001497453">
    <property type="component" value="Chromosome 7"/>
</dbReference>
<evidence type="ECO:0000256" key="2">
    <source>
        <dbReference type="SAM" id="Phobius"/>
    </source>
</evidence>
<feature type="region of interest" description="Disordered" evidence="1">
    <location>
        <begin position="81"/>
        <end position="108"/>
    </location>
</feature>
<evidence type="ECO:0000313" key="3">
    <source>
        <dbReference type="EMBL" id="CAL1712530.1"/>
    </source>
</evidence>
<feature type="transmembrane region" description="Helical" evidence="2">
    <location>
        <begin position="268"/>
        <end position="291"/>
    </location>
</feature>
<protein>
    <submittedName>
        <fullName evidence="3">Uncharacterized protein</fullName>
    </submittedName>
</protein>
<name>A0ABP1DXU0_9APHY</name>
<evidence type="ECO:0000256" key="1">
    <source>
        <dbReference type="SAM" id="MobiDB-lite"/>
    </source>
</evidence>
<keyword evidence="2" id="KW-0812">Transmembrane</keyword>
<dbReference type="EMBL" id="OZ037950">
    <property type="protein sequence ID" value="CAL1712530.1"/>
    <property type="molecule type" value="Genomic_DNA"/>
</dbReference>
<organism evidence="3 4">
    <name type="scientific">Somion occarium</name>
    <dbReference type="NCBI Taxonomy" id="3059160"/>
    <lineage>
        <taxon>Eukaryota</taxon>
        <taxon>Fungi</taxon>
        <taxon>Dikarya</taxon>
        <taxon>Basidiomycota</taxon>
        <taxon>Agaricomycotina</taxon>
        <taxon>Agaricomycetes</taxon>
        <taxon>Polyporales</taxon>
        <taxon>Cerrenaceae</taxon>
        <taxon>Somion</taxon>
    </lineage>
</organism>
<gene>
    <name evidence="3" type="ORF">GFSPODELE1_LOCUS8868</name>
</gene>
<keyword evidence="2" id="KW-1133">Transmembrane helix</keyword>
<reference evidence="4" key="1">
    <citation type="submission" date="2024-04" db="EMBL/GenBank/DDBJ databases">
        <authorList>
            <person name="Shaw F."/>
            <person name="Minotto A."/>
        </authorList>
    </citation>
    <scope>NUCLEOTIDE SEQUENCE [LARGE SCALE GENOMIC DNA]</scope>
</reference>
<evidence type="ECO:0000313" key="4">
    <source>
        <dbReference type="Proteomes" id="UP001497453"/>
    </source>
</evidence>
<proteinExistence type="predicted"/>
<keyword evidence="2" id="KW-0472">Membrane</keyword>